<keyword evidence="3" id="KW-1185">Reference proteome</keyword>
<accession>G7KRL7</accession>
<protein>
    <recommendedName>
        <fullName evidence="4">MULE transposase domain-containing protein</fullName>
    </recommendedName>
</protein>
<reference evidence="1 3" key="2">
    <citation type="journal article" date="2014" name="BMC Genomics">
        <title>An improved genome release (version Mt4.0) for the model legume Medicago truncatula.</title>
        <authorList>
            <person name="Tang H."/>
            <person name="Krishnakumar V."/>
            <person name="Bidwell S."/>
            <person name="Rosen B."/>
            <person name="Chan A."/>
            <person name="Zhou S."/>
            <person name="Gentzbittel L."/>
            <person name="Childs K.L."/>
            <person name="Yandell M."/>
            <person name="Gundlach H."/>
            <person name="Mayer K.F."/>
            <person name="Schwartz D.C."/>
            <person name="Town C.D."/>
        </authorList>
    </citation>
    <scope>GENOME REANNOTATION</scope>
    <source>
        <strain evidence="2 3">cv. Jemalong A17</strain>
    </source>
</reference>
<dbReference type="PaxDb" id="3880-AES81236"/>
<evidence type="ECO:0000313" key="1">
    <source>
        <dbReference type="EMBL" id="AES81236.2"/>
    </source>
</evidence>
<dbReference type="EMBL" id="CM001223">
    <property type="protein sequence ID" value="AES81236.2"/>
    <property type="molecule type" value="Genomic_DNA"/>
</dbReference>
<organism evidence="1 3">
    <name type="scientific">Medicago truncatula</name>
    <name type="common">Barrel medic</name>
    <name type="synonym">Medicago tribuloides</name>
    <dbReference type="NCBI Taxonomy" id="3880"/>
    <lineage>
        <taxon>Eukaryota</taxon>
        <taxon>Viridiplantae</taxon>
        <taxon>Streptophyta</taxon>
        <taxon>Embryophyta</taxon>
        <taxon>Tracheophyta</taxon>
        <taxon>Spermatophyta</taxon>
        <taxon>Magnoliopsida</taxon>
        <taxon>eudicotyledons</taxon>
        <taxon>Gunneridae</taxon>
        <taxon>Pentapetalae</taxon>
        <taxon>rosids</taxon>
        <taxon>fabids</taxon>
        <taxon>Fabales</taxon>
        <taxon>Fabaceae</taxon>
        <taxon>Papilionoideae</taxon>
        <taxon>50 kb inversion clade</taxon>
        <taxon>NPAAA clade</taxon>
        <taxon>Hologalegina</taxon>
        <taxon>IRL clade</taxon>
        <taxon>Trifolieae</taxon>
        <taxon>Medicago</taxon>
    </lineage>
</organism>
<proteinExistence type="predicted"/>
<evidence type="ECO:0008006" key="4">
    <source>
        <dbReference type="Google" id="ProtNLM"/>
    </source>
</evidence>
<evidence type="ECO:0000313" key="2">
    <source>
        <dbReference type="EnsemblPlants" id="AES81236"/>
    </source>
</evidence>
<accession>A0A0C3WC85</accession>
<dbReference type="Proteomes" id="UP000002051">
    <property type="component" value="Unassembled WGS sequence"/>
</dbReference>
<sequence length="172" mass="20076">MDAFLRGIMEDNFCLLWDKMEITRFMSLLMPLWMWRIKITENGFWNYYIKILKIISIMDGTSSHTCKSFRTDVIGLIPVMQEVMSGVPHRYCAMHLWMNFTKQWKDNELRGVVWECARSVAPRRYGLRGPIPSADRPKNTSMRGPTAAHPTPAYVTFLNHLQPLFITIKFAA</sequence>
<gene>
    <name evidence="1" type="ordered locus">MTR_7g090080</name>
</gene>
<evidence type="ECO:0000313" key="3">
    <source>
        <dbReference type="Proteomes" id="UP000002051"/>
    </source>
</evidence>
<reference evidence="2" key="3">
    <citation type="submission" date="2015-04" db="UniProtKB">
        <authorList>
            <consortium name="EnsemblPlants"/>
        </authorList>
    </citation>
    <scope>IDENTIFICATION</scope>
    <source>
        <strain evidence="2">cv. Jemalong A17</strain>
    </source>
</reference>
<dbReference type="AlphaFoldDB" id="G7KRL7"/>
<name>G7KRL7_MEDTR</name>
<reference evidence="1 3" key="1">
    <citation type="journal article" date="2011" name="Nature">
        <title>The Medicago genome provides insight into the evolution of rhizobial symbioses.</title>
        <authorList>
            <person name="Young N.D."/>
            <person name="Debelle F."/>
            <person name="Oldroyd G.E."/>
            <person name="Geurts R."/>
            <person name="Cannon S.B."/>
            <person name="Udvardi M.K."/>
            <person name="Benedito V.A."/>
            <person name="Mayer K.F."/>
            <person name="Gouzy J."/>
            <person name="Schoof H."/>
            <person name="Van de Peer Y."/>
            <person name="Proost S."/>
            <person name="Cook D.R."/>
            <person name="Meyers B.C."/>
            <person name="Spannagl M."/>
            <person name="Cheung F."/>
            <person name="De Mita S."/>
            <person name="Krishnakumar V."/>
            <person name="Gundlach H."/>
            <person name="Zhou S."/>
            <person name="Mudge J."/>
            <person name="Bharti A.K."/>
            <person name="Murray J.D."/>
            <person name="Naoumkina M.A."/>
            <person name="Rosen B."/>
            <person name="Silverstein K.A."/>
            <person name="Tang H."/>
            <person name="Rombauts S."/>
            <person name="Zhao P.X."/>
            <person name="Zhou P."/>
            <person name="Barbe V."/>
            <person name="Bardou P."/>
            <person name="Bechner M."/>
            <person name="Bellec A."/>
            <person name="Berger A."/>
            <person name="Berges H."/>
            <person name="Bidwell S."/>
            <person name="Bisseling T."/>
            <person name="Choisne N."/>
            <person name="Couloux A."/>
            <person name="Denny R."/>
            <person name="Deshpande S."/>
            <person name="Dai X."/>
            <person name="Doyle J.J."/>
            <person name="Dudez A.M."/>
            <person name="Farmer A.D."/>
            <person name="Fouteau S."/>
            <person name="Franken C."/>
            <person name="Gibelin C."/>
            <person name="Gish J."/>
            <person name="Goldstein S."/>
            <person name="Gonzalez A.J."/>
            <person name="Green P.J."/>
            <person name="Hallab A."/>
            <person name="Hartog M."/>
            <person name="Hua A."/>
            <person name="Humphray S.J."/>
            <person name="Jeong D.H."/>
            <person name="Jing Y."/>
            <person name="Jocker A."/>
            <person name="Kenton S.M."/>
            <person name="Kim D.J."/>
            <person name="Klee K."/>
            <person name="Lai H."/>
            <person name="Lang C."/>
            <person name="Lin S."/>
            <person name="Macmil S.L."/>
            <person name="Magdelenat G."/>
            <person name="Matthews L."/>
            <person name="McCorrison J."/>
            <person name="Monaghan E.L."/>
            <person name="Mun J.H."/>
            <person name="Najar F.Z."/>
            <person name="Nicholson C."/>
            <person name="Noirot C."/>
            <person name="O'Bleness M."/>
            <person name="Paule C.R."/>
            <person name="Poulain J."/>
            <person name="Prion F."/>
            <person name="Qin B."/>
            <person name="Qu C."/>
            <person name="Retzel E.F."/>
            <person name="Riddle C."/>
            <person name="Sallet E."/>
            <person name="Samain S."/>
            <person name="Samson N."/>
            <person name="Sanders I."/>
            <person name="Saurat O."/>
            <person name="Scarpelli C."/>
            <person name="Schiex T."/>
            <person name="Segurens B."/>
            <person name="Severin A.J."/>
            <person name="Sherrier D.J."/>
            <person name="Shi R."/>
            <person name="Sims S."/>
            <person name="Singer S.R."/>
            <person name="Sinharoy S."/>
            <person name="Sterck L."/>
            <person name="Viollet A."/>
            <person name="Wang B.B."/>
            <person name="Wang K."/>
            <person name="Wang M."/>
            <person name="Wang X."/>
            <person name="Warfsmann J."/>
            <person name="Weissenbach J."/>
            <person name="White D.D."/>
            <person name="White J.D."/>
            <person name="Wiley G.B."/>
            <person name="Wincker P."/>
            <person name="Xing Y."/>
            <person name="Yang L."/>
            <person name="Yao Z."/>
            <person name="Ying F."/>
            <person name="Zhai J."/>
            <person name="Zhou L."/>
            <person name="Zuber A."/>
            <person name="Denarie J."/>
            <person name="Dixon R.A."/>
            <person name="May G.D."/>
            <person name="Schwartz D.C."/>
            <person name="Rogers J."/>
            <person name="Quetier F."/>
            <person name="Town C.D."/>
            <person name="Roe B.A."/>
        </authorList>
    </citation>
    <scope>NUCLEOTIDE SEQUENCE [LARGE SCALE GENOMIC DNA]</scope>
    <source>
        <strain evidence="1">A17</strain>
        <strain evidence="2 3">cv. Jemalong A17</strain>
    </source>
</reference>
<dbReference type="EnsemblPlants" id="AES81236">
    <property type="protein sequence ID" value="AES81236"/>
    <property type="gene ID" value="MTR_7g090080"/>
</dbReference>
<dbReference type="HOGENOM" id="CLU_132882_0_0_1"/>